<evidence type="ECO:0000256" key="1">
    <source>
        <dbReference type="SAM" id="MobiDB-lite"/>
    </source>
</evidence>
<protein>
    <submittedName>
        <fullName evidence="2">Uncharacterized protein</fullName>
    </submittedName>
</protein>
<organism evidence="2">
    <name type="scientific">Rhizophora mucronata</name>
    <name type="common">Asiatic mangrove</name>
    <dbReference type="NCBI Taxonomy" id="61149"/>
    <lineage>
        <taxon>Eukaryota</taxon>
        <taxon>Viridiplantae</taxon>
        <taxon>Streptophyta</taxon>
        <taxon>Embryophyta</taxon>
        <taxon>Tracheophyta</taxon>
        <taxon>Spermatophyta</taxon>
        <taxon>Magnoliopsida</taxon>
        <taxon>eudicotyledons</taxon>
        <taxon>Gunneridae</taxon>
        <taxon>Pentapetalae</taxon>
        <taxon>rosids</taxon>
        <taxon>fabids</taxon>
        <taxon>Malpighiales</taxon>
        <taxon>Rhizophoraceae</taxon>
        <taxon>Rhizophora</taxon>
    </lineage>
</organism>
<name>A0A2P2PDY1_RHIMU</name>
<proteinExistence type="predicted"/>
<dbReference type="AlphaFoldDB" id="A0A2P2PDY1"/>
<accession>A0A2P2PDY1</accession>
<sequence length="108" mass="11896">MGLRSYLSAPTKWTTACVALHHLLSHFRPPQLSCPLPAPIGSQASGAENWPRSSPWRKTMGWFWPETETRERVSVGFSVAAAAGTATPFRSRSRRADRADKGVFNGLN</sequence>
<dbReference type="EMBL" id="GGEC01072422">
    <property type="protein sequence ID" value="MBX52906.1"/>
    <property type="molecule type" value="Transcribed_RNA"/>
</dbReference>
<feature type="region of interest" description="Disordered" evidence="1">
    <location>
        <begin position="85"/>
        <end position="108"/>
    </location>
</feature>
<reference evidence="2" key="1">
    <citation type="submission" date="2018-02" db="EMBL/GenBank/DDBJ databases">
        <title>Rhizophora mucronata_Transcriptome.</title>
        <authorList>
            <person name="Meera S.P."/>
            <person name="Sreeshan A."/>
            <person name="Augustine A."/>
        </authorList>
    </citation>
    <scope>NUCLEOTIDE SEQUENCE</scope>
    <source>
        <tissue evidence="2">Leaf</tissue>
    </source>
</reference>
<evidence type="ECO:0000313" key="2">
    <source>
        <dbReference type="EMBL" id="MBX52906.1"/>
    </source>
</evidence>